<proteinExistence type="predicted"/>
<name>A0ABQ9IKR3_9NEOP</name>
<organism evidence="2 3">
    <name type="scientific">Dryococelus australis</name>
    <dbReference type="NCBI Taxonomy" id="614101"/>
    <lineage>
        <taxon>Eukaryota</taxon>
        <taxon>Metazoa</taxon>
        <taxon>Ecdysozoa</taxon>
        <taxon>Arthropoda</taxon>
        <taxon>Hexapoda</taxon>
        <taxon>Insecta</taxon>
        <taxon>Pterygota</taxon>
        <taxon>Neoptera</taxon>
        <taxon>Polyneoptera</taxon>
        <taxon>Phasmatodea</taxon>
        <taxon>Verophasmatodea</taxon>
        <taxon>Anareolatae</taxon>
        <taxon>Phasmatidae</taxon>
        <taxon>Eurycanthinae</taxon>
        <taxon>Dryococelus</taxon>
    </lineage>
</organism>
<feature type="region of interest" description="Disordered" evidence="1">
    <location>
        <begin position="1"/>
        <end position="40"/>
    </location>
</feature>
<accession>A0ABQ9IKR3</accession>
<evidence type="ECO:0000256" key="1">
    <source>
        <dbReference type="SAM" id="MobiDB-lite"/>
    </source>
</evidence>
<evidence type="ECO:0000313" key="3">
    <source>
        <dbReference type="Proteomes" id="UP001159363"/>
    </source>
</evidence>
<gene>
    <name evidence="2" type="ORF">PR048_002600</name>
</gene>
<feature type="region of interest" description="Disordered" evidence="1">
    <location>
        <begin position="656"/>
        <end position="684"/>
    </location>
</feature>
<sequence length="780" mass="85501">MGGRAGETGDPREDPPTNSIVQHDSHFRKSGVNRPGIEPGRALVEGEQSNHYTTYDIAFVFPCGPLQDEIWRDDVAGLRHLPRQVAEANWFQERCTVSERLREEACICARALLAFRVQYPAGSPDFCLWGLCRTMPLVGEFSQGSPIAPALSFLRRSLLTSITLIGSQDLAVKSLQNLFTHLLQLLKTKDLGISPQLQSVCGKLGGGEGGACPTTTKYWEGGDMSPYPYPTGKGAHLIYSLWEQPVGTRDRTRTRAANVIDHVVPVTVNPARSLNAVRVTQATPFFSRVNVAPGSPRKLSSAEISLSIGVLNRCVVIPRRQCKESGKNGQRRRKDTNLHGVVSIFLCWSWRSYPGSSRCAGTTKRMTLGHSLDKYAETKWRGCSFDLGVSIRRLAVQGSGNGPCVRLAVKGTLLASVEGKWGRVHVPGAPSPLRGLTLDCFSPNTVISNCSLLIMFRLEKFDAQAFVICRCDVTKATGTLREMCGSASIYFRLETQTHAFAFYRRRISLSPGRKPVGRLEITQPVHSSLRSSYMTPSRPFTPQPPHVPSPHYLQSSSVVFTDVPVTALSPKASVKTAGYPAVVCIYRVVGHRPEISLNAALRPRSQLSEYSCATSTLVNFSCRGEEERVDASQVSPLSIILQLARVATRLRADLSGQGRVESLPPPQSPNRRTTHHGSSRPDVRYSIPTSVQFMSRQSQCSRVLQAPSLTVCFTRRFHTLSSIHATNTSLAVVPQSPVVVHTSLRSRTLSQMASVKDCRPLGCGSINSVLGRHLNLPELA</sequence>
<evidence type="ECO:0000313" key="2">
    <source>
        <dbReference type="EMBL" id="KAJ8897254.1"/>
    </source>
</evidence>
<keyword evidence="3" id="KW-1185">Reference proteome</keyword>
<dbReference type="EMBL" id="JARBHB010000001">
    <property type="protein sequence ID" value="KAJ8897254.1"/>
    <property type="molecule type" value="Genomic_DNA"/>
</dbReference>
<comment type="caution">
    <text evidence="2">The sequence shown here is derived from an EMBL/GenBank/DDBJ whole genome shotgun (WGS) entry which is preliminary data.</text>
</comment>
<protein>
    <submittedName>
        <fullName evidence="2">Uncharacterized protein</fullName>
    </submittedName>
</protein>
<reference evidence="2 3" key="1">
    <citation type="submission" date="2023-02" db="EMBL/GenBank/DDBJ databases">
        <title>LHISI_Scaffold_Assembly.</title>
        <authorList>
            <person name="Stuart O.P."/>
            <person name="Cleave R."/>
            <person name="Magrath M.J.L."/>
            <person name="Mikheyev A.S."/>
        </authorList>
    </citation>
    <scope>NUCLEOTIDE SEQUENCE [LARGE SCALE GENOMIC DNA]</scope>
    <source>
        <strain evidence="2">Daus_M_001</strain>
        <tissue evidence="2">Leg muscle</tissue>
    </source>
</reference>
<dbReference type="Proteomes" id="UP001159363">
    <property type="component" value="Chromosome 1"/>
</dbReference>